<dbReference type="EMBL" id="NHSD01000310">
    <property type="protein sequence ID" value="MBK5928555.1"/>
    <property type="molecule type" value="Genomic_DNA"/>
</dbReference>
<accession>A0A934TMK2</accession>
<keyword evidence="4" id="KW-1185">Reference proteome</keyword>
<evidence type="ECO:0000313" key="4">
    <source>
        <dbReference type="Proteomes" id="UP000706333"/>
    </source>
</evidence>
<dbReference type="SUPFAM" id="SSF53955">
    <property type="entry name" value="Lysozyme-like"/>
    <property type="match status" value="1"/>
</dbReference>
<gene>
    <name evidence="3" type="ORF">CCR87_14650</name>
</gene>
<dbReference type="Proteomes" id="UP000706333">
    <property type="component" value="Unassembled WGS sequence"/>
</dbReference>
<evidence type="ECO:0000313" key="3">
    <source>
        <dbReference type="EMBL" id="MBK5928555.1"/>
    </source>
</evidence>
<dbReference type="InterPro" id="IPR023346">
    <property type="entry name" value="Lysozyme-like_dom_sf"/>
</dbReference>
<name>A0A934TMK2_9RHOB</name>
<evidence type="ECO:0000259" key="2">
    <source>
        <dbReference type="Pfam" id="PF01464"/>
    </source>
</evidence>
<protein>
    <recommendedName>
        <fullName evidence="2">Transglycosylase SLT domain-containing protein</fullName>
    </recommendedName>
</protein>
<dbReference type="Pfam" id="PF01464">
    <property type="entry name" value="SLT"/>
    <property type="match status" value="1"/>
</dbReference>
<dbReference type="AlphaFoldDB" id="A0A934TMK2"/>
<reference evidence="3" key="2">
    <citation type="journal article" date="2020" name="Microorganisms">
        <title>Osmotic Adaptation and Compatible Solute Biosynthesis of Phototrophic Bacteria as Revealed from Genome Analyses.</title>
        <authorList>
            <person name="Imhoff J.F."/>
            <person name="Rahn T."/>
            <person name="Kunzel S."/>
            <person name="Keller A."/>
            <person name="Neulinger S.C."/>
        </authorList>
    </citation>
    <scope>NUCLEOTIDE SEQUENCE</scope>
    <source>
        <strain evidence="3">LMG 28126</strain>
    </source>
</reference>
<sequence>MIASTPAAAVPASLCERAAQDAATATGVPLAVLRAIALTETGRTVSGVAAPWPWTTHAAGEGRWFDTRAAAEAHVRSLRAAGLESIDIGCFQINLRWHGDAFASPEAMFDPGRNALYAARFLSELHAEFGSWTAAAGAYHSRTPELAERYTRRFLAHLGDVETGAAPPVGTAPGPRRGRASFGAPGPVLQAAAAPLVSVAAAATTGSLMPASLPRGSLLVANARALQ</sequence>
<dbReference type="Gene3D" id="1.10.530.10">
    <property type="match status" value="1"/>
</dbReference>
<proteinExistence type="inferred from homology"/>
<comment type="caution">
    <text evidence="3">The sequence shown here is derived from an EMBL/GenBank/DDBJ whole genome shotgun (WGS) entry which is preliminary data.</text>
</comment>
<dbReference type="InterPro" id="IPR008258">
    <property type="entry name" value="Transglycosylase_SLT_dom_1"/>
</dbReference>
<reference evidence="3" key="1">
    <citation type="submission" date="2017-05" db="EMBL/GenBank/DDBJ databases">
        <authorList>
            <person name="Imhoff J.F."/>
            <person name="Rahn T."/>
            <person name="Kuenzel S."/>
            <person name="Neulinger S.C."/>
        </authorList>
    </citation>
    <scope>NUCLEOTIDE SEQUENCE</scope>
    <source>
        <strain evidence="3">LMG 28126</strain>
    </source>
</reference>
<feature type="domain" description="Transglycosylase SLT" evidence="2">
    <location>
        <begin position="74"/>
        <end position="141"/>
    </location>
</feature>
<organism evidence="3 4">
    <name type="scientific">Rhodobaculum claviforme</name>
    <dbReference type="NCBI Taxonomy" id="1549854"/>
    <lineage>
        <taxon>Bacteria</taxon>
        <taxon>Pseudomonadati</taxon>
        <taxon>Pseudomonadota</taxon>
        <taxon>Alphaproteobacteria</taxon>
        <taxon>Rhodobacterales</taxon>
        <taxon>Paracoccaceae</taxon>
        <taxon>Rhodobaculum</taxon>
    </lineage>
</organism>
<evidence type="ECO:0000256" key="1">
    <source>
        <dbReference type="ARBA" id="ARBA00009387"/>
    </source>
</evidence>
<comment type="similarity">
    <text evidence="1">Belongs to the virb1 family.</text>
</comment>